<proteinExistence type="predicted"/>
<evidence type="ECO:0000256" key="1">
    <source>
        <dbReference type="ARBA" id="ARBA00022729"/>
    </source>
</evidence>
<protein>
    <submittedName>
        <fullName evidence="3">ABC transporter substrate-binding protein</fullName>
    </submittedName>
</protein>
<evidence type="ECO:0000313" key="3">
    <source>
        <dbReference type="EMBL" id="ANF56742.1"/>
    </source>
</evidence>
<reference evidence="3 4" key="1">
    <citation type="submission" date="2016-04" db="EMBL/GenBank/DDBJ databases">
        <title>Complete Genome Sequence of Halotalea alkalilenta IHB B 13600.</title>
        <authorList>
            <person name="Swarnkar M.K."/>
            <person name="Sharma A."/>
            <person name="Kaushal K."/>
            <person name="Soni R."/>
            <person name="Rana S."/>
            <person name="Singh A.K."/>
            <person name="Gulati A."/>
        </authorList>
    </citation>
    <scope>NUCLEOTIDE SEQUENCE [LARGE SCALE GENOMIC DNA]</scope>
    <source>
        <strain evidence="3 4">IHB B 13600</strain>
    </source>
</reference>
<feature type="domain" description="Solute-binding protein family 5" evidence="2">
    <location>
        <begin position="87"/>
        <end position="431"/>
    </location>
</feature>
<dbReference type="Gene3D" id="3.40.190.10">
    <property type="entry name" value="Periplasmic binding protein-like II"/>
    <property type="match status" value="1"/>
</dbReference>
<dbReference type="InterPro" id="IPR000914">
    <property type="entry name" value="SBP_5_dom"/>
</dbReference>
<dbReference type="GO" id="GO:0015833">
    <property type="term" value="P:peptide transport"/>
    <property type="evidence" value="ECO:0007669"/>
    <property type="project" value="TreeGrafter"/>
</dbReference>
<accession>A0A172YCA6</accession>
<dbReference type="NCBIfam" id="TIGR01409">
    <property type="entry name" value="TAT_signal_seq"/>
    <property type="match status" value="1"/>
</dbReference>
<dbReference type="InterPro" id="IPR006311">
    <property type="entry name" value="TAT_signal"/>
</dbReference>
<keyword evidence="1" id="KW-0732">Signal</keyword>
<dbReference type="CDD" id="cd08503">
    <property type="entry name" value="PBP2_NikA_DppA_OppA_like_17"/>
    <property type="match status" value="1"/>
</dbReference>
<keyword evidence="4" id="KW-1185">Reference proteome</keyword>
<dbReference type="InterPro" id="IPR019546">
    <property type="entry name" value="TAT_signal_bac_arc"/>
</dbReference>
<dbReference type="PROSITE" id="PS51318">
    <property type="entry name" value="TAT"/>
    <property type="match status" value="1"/>
</dbReference>
<dbReference type="InterPro" id="IPR030678">
    <property type="entry name" value="Peptide/Ni-bd"/>
</dbReference>
<evidence type="ECO:0000313" key="4">
    <source>
        <dbReference type="Proteomes" id="UP000077875"/>
    </source>
</evidence>
<dbReference type="PIRSF" id="PIRSF002741">
    <property type="entry name" value="MppA"/>
    <property type="match status" value="1"/>
</dbReference>
<dbReference type="Proteomes" id="UP000077875">
    <property type="component" value="Chromosome"/>
</dbReference>
<evidence type="ECO:0000259" key="2">
    <source>
        <dbReference type="Pfam" id="PF00496"/>
    </source>
</evidence>
<dbReference type="STRING" id="376489.A5892_04045"/>
<dbReference type="GO" id="GO:0043190">
    <property type="term" value="C:ATP-binding cassette (ABC) transporter complex"/>
    <property type="evidence" value="ECO:0007669"/>
    <property type="project" value="InterPro"/>
</dbReference>
<dbReference type="KEGG" id="haa:A5892_04045"/>
<dbReference type="PANTHER" id="PTHR30290">
    <property type="entry name" value="PERIPLASMIC BINDING COMPONENT OF ABC TRANSPORTER"/>
    <property type="match status" value="1"/>
</dbReference>
<organism evidence="3 4">
    <name type="scientific">Halotalea alkalilenta</name>
    <dbReference type="NCBI Taxonomy" id="376489"/>
    <lineage>
        <taxon>Bacteria</taxon>
        <taxon>Pseudomonadati</taxon>
        <taxon>Pseudomonadota</taxon>
        <taxon>Gammaproteobacteria</taxon>
        <taxon>Oceanospirillales</taxon>
        <taxon>Halomonadaceae</taxon>
        <taxon>Halotalea</taxon>
    </lineage>
</organism>
<dbReference type="SUPFAM" id="SSF53850">
    <property type="entry name" value="Periplasmic binding protein-like II"/>
    <property type="match status" value="1"/>
</dbReference>
<dbReference type="RefSeq" id="WP_064121713.1">
    <property type="nucleotide sequence ID" value="NZ_CP015243.1"/>
</dbReference>
<dbReference type="GO" id="GO:0030288">
    <property type="term" value="C:outer membrane-bounded periplasmic space"/>
    <property type="evidence" value="ECO:0007669"/>
    <property type="project" value="UniProtKB-ARBA"/>
</dbReference>
<gene>
    <name evidence="3" type="ORF">A5892_04045</name>
</gene>
<name>A0A172YCA6_9GAMM</name>
<dbReference type="Gene3D" id="3.10.105.10">
    <property type="entry name" value="Dipeptide-binding Protein, Domain 3"/>
    <property type="match status" value="1"/>
</dbReference>
<dbReference type="AlphaFoldDB" id="A0A172YCA6"/>
<dbReference type="EMBL" id="CP015243">
    <property type="protein sequence ID" value="ANF56742.1"/>
    <property type="molecule type" value="Genomic_DNA"/>
</dbReference>
<sequence>MISRRRFIEGVSAMGIGAALGTSLPFSSAQASQGEGEPKKGGHLIVGIDNASSSDRLDPAFWFETYMYFVGSQLFNNLLEIDENGALIPSLARAWESPDRGKSWVIDLREDVLFHDGRKLTARDVVYSLNYHRTPDSSSPVKVYLDPVTAIEATGSHQVTISLAAPDVDFVSLLASVHFVVTAENEDFAKGIGTGAFILEDFQPGVRTLVRRNPDHWNPARGHVDSVETLAMNDATARVAALVSGSVQLINRVEKRVVSRLESMPNIRLLRTRDSQIFTLPGLSNQAPFDNLDARLALKYAIDRQQIIDNVLGGYASLGNDNPVFPSNAYFAADLPQRPYDPDRARFHWQKAGFSGPLRLSAADAGFPGSVDAAQLYQQSARRAGIELQVERVPDDGYWENIWRKHVFVTSNWSNRPSADGLLSMVFTSGAAWNESFWQVPSFDALVSAARGEADEQRRRQLYHDIQEVLVNQSSTIIPLYADSLDASSARVKGITATPGFPLSGNRAAEKAWLEA</sequence>
<dbReference type="Pfam" id="PF00496">
    <property type="entry name" value="SBP_bac_5"/>
    <property type="match status" value="1"/>
</dbReference>
<dbReference type="InterPro" id="IPR039424">
    <property type="entry name" value="SBP_5"/>
</dbReference>
<dbReference type="GO" id="GO:1904680">
    <property type="term" value="F:peptide transmembrane transporter activity"/>
    <property type="evidence" value="ECO:0007669"/>
    <property type="project" value="TreeGrafter"/>
</dbReference>